<dbReference type="GO" id="GO:0035091">
    <property type="term" value="F:phosphatidylinositol binding"/>
    <property type="evidence" value="ECO:0007669"/>
    <property type="project" value="InterPro"/>
</dbReference>
<dbReference type="AlphaFoldDB" id="A0A4D9CTC8"/>
<dbReference type="PANTHER" id="PTHR45898">
    <property type="entry name" value="TOM1-LIKE PROTEIN"/>
    <property type="match status" value="1"/>
</dbReference>
<feature type="compositionally biased region" description="Polar residues" evidence="3">
    <location>
        <begin position="606"/>
        <end position="627"/>
    </location>
</feature>
<evidence type="ECO:0000256" key="3">
    <source>
        <dbReference type="SAM" id="MobiDB-lite"/>
    </source>
</evidence>
<feature type="compositionally biased region" description="Polar residues" evidence="3">
    <location>
        <begin position="486"/>
        <end position="524"/>
    </location>
</feature>
<accession>A0A4D9CTC8</accession>
<sequence length="689" mass="73219">MNYLLGGGGPVRPNLPPHLMDEGERAAGLVEKATSDILLAVDWAMNMEVVDALNRSSEQAVKREIIRQIRKRLQHRSTRVVHMALELIETVVKNCGPSVHKEVATPKFMATMARVARTYSERTGKENLQVADKAMDLIQSWGEAFLPMAHQLPLFSQTYHQLRREGLTFRTQYDETKVPIMTPPPTAPTHRGSGEFAFEGALEGESPGRVADQQGGEALLKMVENSESMLQDILYSIESSKELGSGNEVLHAVVGQCAKLSRACQESIEAKVLSGAEDVEVYLAANDQLQAALQLYEGMKAGTVALPLPQERRPPGAAGQGEERELMSFDDDFLAGLGSEISGKDSKLSANEMQKKGDEAGGGKQASVPSVSPMLPPSRRDSISRSRRGSRGSAGSRGAGDDLLDLSNLDLASTMNTGGRGEGGAQLGLETAVAPSPHDRDPWRATPPQIAPASQTLIASTSMQAADPFASGTPLPILPPPRSLGSPPTQASTNASGSLAANGRDNTITDMHSQNPSTALTPQPSLLVAGGSVGMQTTGMAGGWDDGALNGSNPSGAPHRMSLLSSSMNAQAVPSSHTSTGGVASLGSSQSGGVTGGFVSGEGSMAHQTAPFQPVKPQSQQLTQNGKGQDFSHWLTQPQQQQQLQWPPVVQQQPMQQGQRVVSTGLSTTQQHDRQQQQQQQENPFDAFM</sequence>
<dbReference type="InterPro" id="IPR038425">
    <property type="entry name" value="GAT_sf"/>
</dbReference>
<reference evidence="5 6" key="1">
    <citation type="submission" date="2019-01" db="EMBL/GenBank/DDBJ databases">
        <title>Nuclear Genome Assembly of the Microalgal Biofuel strain Nannochloropsis salina CCMP1776.</title>
        <authorList>
            <person name="Hovde B."/>
        </authorList>
    </citation>
    <scope>NUCLEOTIDE SEQUENCE [LARGE SCALE GENOMIC DNA]</scope>
    <source>
        <strain evidence="5 6">CCMP1776</strain>
    </source>
</reference>
<feature type="region of interest" description="Disordered" evidence="3">
    <location>
        <begin position="538"/>
        <end position="689"/>
    </location>
</feature>
<evidence type="ECO:0000259" key="4">
    <source>
        <dbReference type="PROSITE" id="PS50179"/>
    </source>
</evidence>
<dbReference type="Gene3D" id="1.20.58.160">
    <property type="match status" value="1"/>
</dbReference>
<feature type="region of interest" description="Disordered" evidence="3">
    <location>
        <begin position="467"/>
        <end position="524"/>
    </location>
</feature>
<proteinExistence type="predicted"/>
<dbReference type="GO" id="GO:0043328">
    <property type="term" value="P:protein transport to vacuole involved in ubiquitin-dependent protein catabolic process via the multivesicular body sorting pathway"/>
    <property type="evidence" value="ECO:0007669"/>
    <property type="project" value="InterPro"/>
</dbReference>
<evidence type="ECO:0000313" key="5">
    <source>
        <dbReference type="EMBL" id="TFJ79989.1"/>
    </source>
</evidence>
<dbReference type="SUPFAM" id="SSF89009">
    <property type="entry name" value="GAT-like domain"/>
    <property type="match status" value="1"/>
</dbReference>
<feature type="region of interest" description="Disordered" evidence="3">
    <location>
        <begin position="340"/>
        <end position="403"/>
    </location>
</feature>
<dbReference type="PANTHER" id="PTHR45898:SF4">
    <property type="entry name" value="TARGET OF MYB PROTEIN 1"/>
    <property type="match status" value="1"/>
</dbReference>
<dbReference type="Proteomes" id="UP000355283">
    <property type="component" value="Unassembled WGS sequence"/>
</dbReference>
<protein>
    <recommendedName>
        <fullName evidence="4">VHS domain-containing protein</fullName>
    </recommendedName>
</protein>
<name>A0A4D9CTC8_9STRA</name>
<dbReference type="SUPFAM" id="SSF48464">
    <property type="entry name" value="ENTH/VHS domain"/>
    <property type="match status" value="1"/>
</dbReference>
<dbReference type="GO" id="GO:0043130">
    <property type="term" value="F:ubiquitin binding"/>
    <property type="evidence" value="ECO:0007669"/>
    <property type="project" value="InterPro"/>
</dbReference>
<dbReference type="Pfam" id="PF00790">
    <property type="entry name" value="VHS"/>
    <property type="match status" value="1"/>
</dbReference>
<evidence type="ECO:0000313" key="6">
    <source>
        <dbReference type="Proteomes" id="UP000355283"/>
    </source>
</evidence>
<dbReference type="EMBL" id="SDOX01000183">
    <property type="protein sequence ID" value="TFJ79989.1"/>
    <property type="molecule type" value="Genomic_DNA"/>
</dbReference>
<comment type="subcellular location">
    <subcellularLocation>
        <location evidence="1">Membrane</location>
        <topology evidence="1">Peripheral membrane protein</topology>
    </subcellularLocation>
</comment>
<comment type="caution">
    <text evidence="5">The sequence shown here is derived from an EMBL/GenBank/DDBJ whole genome shotgun (WGS) entry which is preliminary data.</text>
</comment>
<dbReference type="PROSITE" id="PS50179">
    <property type="entry name" value="VHS"/>
    <property type="match status" value="1"/>
</dbReference>
<evidence type="ECO:0000256" key="2">
    <source>
        <dbReference type="ARBA" id="ARBA00023136"/>
    </source>
</evidence>
<feature type="compositionally biased region" description="Low complexity" evidence="3">
    <location>
        <begin position="637"/>
        <end position="662"/>
    </location>
</feature>
<keyword evidence="2" id="KW-0472">Membrane</keyword>
<evidence type="ECO:0000256" key="1">
    <source>
        <dbReference type="ARBA" id="ARBA00004170"/>
    </source>
</evidence>
<dbReference type="OrthoDB" id="2018246at2759"/>
<dbReference type="CDD" id="cd03561">
    <property type="entry name" value="VHS"/>
    <property type="match status" value="1"/>
</dbReference>
<dbReference type="SMART" id="SM00288">
    <property type="entry name" value="VHS"/>
    <property type="match status" value="1"/>
</dbReference>
<dbReference type="GO" id="GO:0016020">
    <property type="term" value="C:membrane"/>
    <property type="evidence" value="ECO:0007669"/>
    <property type="project" value="UniProtKB-SubCell"/>
</dbReference>
<gene>
    <name evidence="5" type="ORF">NSK_008547</name>
</gene>
<organism evidence="5 6">
    <name type="scientific">Nannochloropsis salina CCMP1776</name>
    <dbReference type="NCBI Taxonomy" id="1027361"/>
    <lineage>
        <taxon>Eukaryota</taxon>
        <taxon>Sar</taxon>
        <taxon>Stramenopiles</taxon>
        <taxon>Ochrophyta</taxon>
        <taxon>Eustigmatophyceae</taxon>
        <taxon>Eustigmatales</taxon>
        <taxon>Monodopsidaceae</taxon>
        <taxon>Microchloropsis</taxon>
        <taxon>Microchloropsis salina</taxon>
    </lineage>
</organism>
<dbReference type="InterPro" id="IPR044836">
    <property type="entry name" value="TOL_plant"/>
</dbReference>
<feature type="domain" description="VHS" evidence="4">
    <location>
        <begin position="33"/>
        <end position="170"/>
    </location>
</feature>
<feature type="compositionally biased region" description="Polar residues" evidence="3">
    <location>
        <begin position="563"/>
        <end position="582"/>
    </location>
</feature>
<dbReference type="InterPro" id="IPR002014">
    <property type="entry name" value="VHS_dom"/>
</dbReference>
<dbReference type="Gene3D" id="1.25.40.90">
    <property type="match status" value="1"/>
</dbReference>
<dbReference type="InterPro" id="IPR008942">
    <property type="entry name" value="ENTH_VHS"/>
</dbReference>
<keyword evidence="6" id="KW-1185">Reference proteome</keyword>
<feature type="compositionally biased region" description="Basic and acidic residues" evidence="3">
    <location>
        <begin position="342"/>
        <end position="361"/>
    </location>
</feature>